<proteinExistence type="predicted"/>
<reference evidence="1" key="1">
    <citation type="submission" date="2020-08" db="EMBL/GenBank/DDBJ databases">
        <title>Multicomponent nature underlies the extraordinary mechanical properties of spider dragline silk.</title>
        <authorList>
            <person name="Kono N."/>
            <person name="Nakamura H."/>
            <person name="Mori M."/>
            <person name="Yoshida Y."/>
            <person name="Ohtoshi R."/>
            <person name="Malay A.D."/>
            <person name="Moran D.A.P."/>
            <person name="Tomita M."/>
            <person name="Numata K."/>
            <person name="Arakawa K."/>
        </authorList>
    </citation>
    <scope>NUCLEOTIDE SEQUENCE</scope>
</reference>
<keyword evidence="2" id="KW-1185">Reference proteome</keyword>
<sequence>MAYGIESWVQVLIPLKTHLVMELMRVMSVKAPSLHVDKVLTFKECGTSSAVVLIIWLMLKITSATKDPPCRGAYEYQSAMAQNPSVGLVW</sequence>
<comment type="caution">
    <text evidence="1">The sequence shown here is derived from an EMBL/GenBank/DDBJ whole genome shotgun (WGS) entry which is preliminary data.</text>
</comment>
<name>A0A8X6VDU7_TRICX</name>
<gene>
    <name evidence="1" type="ORF">TNCV_4661651</name>
</gene>
<organism evidence="1 2">
    <name type="scientific">Trichonephila clavipes</name>
    <name type="common">Golden silk orbweaver</name>
    <name type="synonym">Nephila clavipes</name>
    <dbReference type="NCBI Taxonomy" id="2585209"/>
    <lineage>
        <taxon>Eukaryota</taxon>
        <taxon>Metazoa</taxon>
        <taxon>Ecdysozoa</taxon>
        <taxon>Arthropoda</taxon>
        <taxon>Chelicerata</taxon>
        <taxon>Arachnida</taxon>
        <taxon>Araneae</taxon>
        <taxon>Araneomorphae</taxon>
        <taxon>Entelegynae</taxon>
        <taxon>Araneoidea</taxon>
        <taxon>Nephilidae</taxon>
        <taxon>Trichonephila</taxon>
    </lineage>
</organism>
<accession>A0A8X6VDU7</accession>
<protein>
    <submittedName>
        <fullName evidence="1">Uncharacterized protein</fullName>
    </submittedName>
</protein>
<dbReference type="Proteomes" id="UP000887159">
    <property type="component" value="Unassembled WGS sequence"/>
</dbReference>
<evidence type="ECO:0000313" key="2">
    <source>
        <dbReference type="Proteomes" id="UP000887159"/>
    </source>
</evidence>
<dbReference type="AlphaFoldDB" id="A0A8X6VDU7"/>
<dbReference type="EMBL" id="BMAU01021284">
    <property type="protein sequence ID" value="GFY08974.1"/>
    <property type="molecule type" value="Genomic_DNA"/>
</dbReference>
<evidence type="ECO:0000313" key="1">
    <source>
        <dbReference type="EMBL" id="GFY08974.1"/>
    </source>
</evidence>